<protein>
    <submittedName>
        <fullName evidence="3">Uncharacterized protein</fullName>
    </submittedName>
</protein>
<comment type="caution">
    <text evidence="3">The sequence shown here is derived from an EMBL/GenBank/DDBJ whole genome shotgun (WGS) entry which is preliminary data.</text>
</comment>
<feature type="region of interest" description="Disordered" evidence="2">
    <location>
        <begin position="571"/>
        <end position="590"/>
    </location>
</feature>
<feature type="coiled-coil region" evidence="1">
    <location>
        <begin position="68"/>
        <end position="144"/>
    </location>
</feature>
<feature type="compositionally biased region" description="Polar residues" evidence="2">
    <location>
        <begin position="470"/>
        <end position="482"/>
    </location>
</feature>
<evidence type="ECO:0000256" key="1">
    <source>
        <dbReference type="SAM" id="Coils"/>
    </source>
</evidence>
<organism evidence="3 4">
    <name type="scientific">Cryptosporidium xiaoi</name>
    <dbReference type="NCBI Taxonomy" id="659607"/>
    <lineage>
        <taxon>Eukaryota</taxon>
        <taxon>Sar</taxon>
        <taxon>Alveolata</taxon>
        <taxon>Apicomplexa</taxon>
        <taxon>Conoidasida</taxon>
        <taxon>Coccidia</taxon>
        <taxon>Eucoccidiorida</taxon>
        <taxon>Eimeriorina</taxon>
        <taxon>Cryptosporidiidae</taxon>
        <taxon>Cryptosporidium</taxon>
    </lineage>
</organism>
<feature type="coiled-coil region" evidence="1">
    <location>
        <begin position="644"/>
        <end position="706"/>
    </location>
</feature>
<feature type="compositionally biased region" description="Basic and acidic residues" evidence="2">
    <location>
        <begin position="450"/>
        <end position="463"/>
    </location>
</feature>
<feature type="coiled-coil region" evidence="1">
    <location>
        <begin position="1120"/>
        <end position="1353"/>
    </location>
</feature>
<evidence type="ECO:0000313" key="3">
    <source>
        <dbReference type="EMBL" id="KAK6588530.1"/>
    </source>
</evidence>
<evidence type="ECO:0000256" key="2">
    <source>
        <dbReference type="SAM" id="MobiDB-lite"/>
    </source>
</evidence>
<feature type="coiled-coil region" evidence="1">
    <location>
        <begin position="177"/>
        <end position="211"/>
    </location>
</feature>
<keyword evidence="1" id="KW-0175">Coiled coil</keyword>
<feature type="coiled-coil region" evidence="1">
    <location>
        <begin position="876"/>
        <end position="1069"/>
    </location>
</feature>
<feature type="coiled-coil region" evidence="1">
    <location>
        <begin position="771"/>
        <end position="819"/>
    </location>
</feature>
<keyword evidence="4" id="KW-1185">Reference proteome</keyword>
<dbReference type="Proteomes" id="UP001311799">
    <property type="component" value="Unassembled WGS sequence"/>
</dbReference>
<proteinExistence type="predicted"/>
<gene>
    <name evidence="3" type="ORF">RS030_4624</name>
</gene>
<evidence type="ECO:0000313" key="4">
    <source>
        <dbReference type="Proteomes" id="UP001311799"/>
    </source>
</evidence>
<sequence>MNFNDGLSVQEMTVNNDEMLISETSNQTEKLELEKGENKFDSKSNEFGSECDSSSTFGMPINYENSEISILTEQLARERNENERLQENIHGLQESLVKCKQELLEYQKRAYDSEILSTRHQHEYKVLEHEKNSLQESLMKQKDETSMMESRLKELHALKNNNLLEYTKKVSHLEVSCRDFEHKISILQKSRDELETEHSKICDELRRVKSELEFAKGHYEEKIKIKEESIKLKEEQIKQIQGLLDMSISTAQNLENEIEQYKKNEELSCVDSYKYNINGESGFSGENPSDEARQLTDVQAAELLIKIFGEKFLDSVSSLNEVDDTNDSNKIGSRRILIDLLTQIEDYQQNLEESRKEIYTLREELKECQHHLKVTVPDFEMTRQKYEMLQAENNFAIEQLQSLTQERRILMHQISEYKTLWEHETNKREIYEEQCKMITSKLSMFASNAENRDDSLNREKINTETETENDASSSPYNNSNSLFSPTSATGVYDDIIEQNTQLKLQISRLIDGIEMESQIQVRKLNLEISSYREQFSKMKKERDELVSQYQELIKKLEDENNSLKSKNLANLEEGKENNEKLTRESDDSSGNVVNTSTFIKQFGEVAEVCKSLSEKLTNEIEQSAQYRSELSRYKAQCEYMENLCERNRKRMDELFEERDQLFKQVNDLRKIEDSKELELNSYKEKVLNKESEIMDMRRENDHLKSNIGNLNNCISGLKNDIELTIKQRNQDNALQRDLISQLQGELEGKYVEINSMRKSQDLILQREFDESQRLRQQLKSEYNKYHDLEVKYKEMELENENLNKKNTELEKKLSDNTSVLGTIENSVISNTEKNIINSKERISISIEGENDQEDINRIKSSLEESKKLQNYWKDLVHSTEKQLESKTNELNELKNKEGALRIELEEKIELINKIQQDNKNEQERLNENIKTMTLKISSIDEEIIKRETDLRENLSKVSEENSILKKEIQESKQIEQDLRSQYQNIVRMHSVDIERLQNSNKQCLELKEEIKKVVNDSKKTEDENTNLIMEMQNDINQLRRQLELSIQKYESAKLDSENYKDLLIKLKNDQKLPQNYEKLLENELPSESVEKDDKVNTLVQSSNIGVNSSNSASLLLMRKVQTLTNSLEEMDSKLNESSIEIQRLSFEKNSLRDENKLLQERLSEELERVTEFATKAENNENTLIRLGELVTLREANDRLRKELINATERYNNVEKKFESETRLIDPLKCEIRKLNAEIDELKSQYEEKSVLSKTWEEQYNRLLVSYGNIDSDEINKLKSVNEELKNTLEIKNKEYEKLKLEKQSDHVSNEELQLTKQQMEQLRKVYMSTNQKLKEERNKNTKLENEIKKLNVSADISSNPNSNKLNNNDIKNVTQATNNLVNLVLKLTKFSLLKLELDKNKSLNTRECIDDNNEDIIPLKKRPILISVDKHSANNNTTPPNNQSNLH</sequence>
<feature type="compositionally biased region" description="Basic and acidic residues" evidence="2">
    <location>
        <begin position="572"/>
        <end position="586"/>
    </location>
</feature>
<dbReference type="EMBL" id="JAWDEY010000032">
    <property type="protein sequence ID" value="KAK6588530.1"/>
    <property type="molecule type" value="Genomic_DNA"/>
</dbReference>
<reference evidence="3 4" key="1">
    <citation type="submission" date="2023-10" db="EMBL/GenBank/DDBJ databases">
        <title>Comparative genomics analysis reveals potential genetic determinants of host preference in Cryptosporidium xiaoi.</title>
        <authorList>
            <person name="Xiao L."/>
            <person name="Li J."/>
        </authorList>
    </citation>
    <scope>NUCLEOTIDE SEQUENCE [LARGE SCALE GENOMIC DNA]</scope>
    <source>
        <strain evidence="3 4">52996</strain>
    </source>
</reference>
<feature type="coiled-coil region" evidence="1">
    <location>
        <begin position="337"/>
        <end position="406"/>
    </location>
</feature>
<accession>A0AAV9XYE8</accession>
<name>A0AAV9XYE8_9CRYT</name>
<feature type="region of interest" description="Disordered" evidence="2">
    <location>
        <begin position="449"/>
        <end position="482"/>
    </location>
</feature>